<evidence type="ECO:0000313" key="10">
    <source>
        <dbReference type="Proteomes" id="UP000614424"/>
    </source>
</evidence>
<feature type="transmembrane region" description="Helical" evidence="8">
    <location>
        <begin position="307"/>
        <end position="326"/>
    </location>
</feature>
<comment type="subcellular location">
    <subcellularLocation>
        <location evidence="1">Cell membrane</location>
        <topology evidence="1">Multi-pass membrane protein</topology>
    </subcellularLocation>
</comment>
<evidence type="ECO:0000256" key="6">
    <source>
        <dbReference type="ARBA" id="ARBA00022989"/>
    </source>
</evidence>
<dbReference type="GO" id="GO:0005886">
    <property type="term" value="C:plasma membrane"/>
    <property type="evidence" value="ECO:0007669"/>
    <property type="project" value="UniProtKB-SubCell"/>
</dbReference>
<gene>
    <name evidence="9" type="ORF">H8E41_01110</name>
</gene>
<keyword evidence="6 8" id="KW-1133">Transmembrane helix</keyword>
<accession>A0A8J6NDI3</accession>
<dbReference type="PANTHER" id="PTHR30472:SF25">
    <property type="entry name" value="ABC TRANSPORTER PERMEASE PROTEIN MJ0876-RELATED"/>
    <property type="match status" value="1"/>
</dbReference>
<dbReference type="Proteomes" id="UP000614424">
    <property type="component" value="Unassembled WGS sequence"/>
</dbReference>
<dbReference type="EMBL" id="JACNJZ010000036">
    <property type="protein sequence ID" value="MBC8316473.1"/>
    <property type="molecule type" value="Genomic_DNA"/>
</dbReference>
<keyword evidence="4" id="KW-1003">Cell membrane</keyword>
<dbReference type="AlphaFoldDB" id="A0A8J6NDI3"/>
<dbReference type="GO" id="GO:0022857">
    <property type="term" value="F:transmembrane transporter activity"/>
    <property type="evidence" value="ECO:0007669"/>
    <property type="project" value="InterPro"/>
</dbReference>
<keyword evidence="5 8" id="KW-0812">Transmembrane</keyword>
<sequence length="330" mass="34988">MKMTFTKKLTATTLLLSSALVVSSIMGLTSGSSGGIQEVIKLISGETDTTLSVIIWQIRLPRVILAATVGASLSLGGLVFQALLRNPLAEPYILGVSGGSAVGAIGGMLLGFSLFPGVTLSSFAGSMLTLLLVLGLSSGQMGLRKDSLLLGGVMVNAFYSAVITFLISLSQQTSQIHHILFWLMGDFSMMSMEQWPLLLPVIPCFLIIASQARPMNLLLLGEESAATMGVDIRKVRLLLLVTTSFMVSLVVCQSGLVGFVGLTVPHIFRMILGSDHRLLIPASLLGGASYMICCDLLARTISSSGEIPVGIITALIGAPLFIFLLWRSQR</sequence>
<dbReference type="SUPFAM" id="SSF81345">
    <property type="entry name" value="ABC transporter involved in vitamin B12 uptake, BtuC"/>
    <property type="match status" value="1"/>
</dbReference>
<proteinExistence type="inferred from homology"/>
<comment type="similarity">
    <text evidence="2">Belongs to the binding-protein-dependent transport system permease family. FecCD subfamily.</text>
</comment>
<dbReference type="FunFam" id="1.10.3470.10:FF:000001">
    <property type="entry name" value="Vitamin B12 ABC transporter permease BtuC"/>
    <property type="match status" value="1"/>
</dbReference>
<evidence type="ECO:0000256" key="5">
    <source>
        <dbReference type="ARBA" id="ARBA00022692"/>
    </source>
</evidence>
<evidence type="ECO:0000313" key="9">
    <source>
        <dbReference type="EMBL" id="MBC8316473.1"/>
    </source>
</evidence>
<reference evidence="9 10" key="1">
    <citation type="submission" date="2020-08" db="EMBL/GenBank/DDBJ databases">
        <title>Bridging the membrane lipid divide: bacteria of the FCB group superphylum have the potential to synthesize archaeal ether lipids.</title>
        <authorList>
            <person name="Villanueva L."/>
            <person name="Von Meijenfeldt F.A.B."/>
            <person name="Westbye A.B."/>
            <person name="Yadav S."/>
            <person name="Hopmans E.C."/>
            <person name="Dutilh B.E."/>
            <person name="Sinninghe Damste J.S."/>
        </authorList>
    </citation>
    <scope>NUCLEOTIDE SEQUENCE [LARGE SCALE GENOMIC DNA]</scope>
    <source>
        <strain evidence="9">NIOZ-UU47</strain>
    </source>
</reference>
<dbReference type="GO" id="GO:0033214">
    <property type="term" value="P:siderophore-iron import into cell"/>
    <property type="evidence" value="ECO:0007669"/>
    <property type="project" value="TreeGrafter"/>
</dbReference>
<feature type="transmembrane region" description="Helical" evidence="8">
    <location>
        <begin position="92"/>
        <end position="112"/>
    </location>
</feature>
<evidence type="ECO:0000256" key="1">
    <source>
        <dbReference type="ARBA" id="ARBA00004651"/>
    </source>
</evidence>
<evidence type="ECO:0000256" key="3">
    <source>
        <dbReference type="ARBA" id="ARBA00022448"/>
    </source>
</evidence>
<feature type="transmembrane region" description="Helical" evidence="8">
    <location>
        <begin position="237"/>
        <end position="258"/>
    </location>
</feature>
<dbReference type="InterPro" id="IPR037294">
    <property type="entry name" value="ABC_BtuC-like"/>
</dbReference>
<dbReference type="Gene3D" id="1.10.3470.10">
    <property type="entry name" value="ABC transporter involved in vitamin B12 uptake, BtuC"/>
    <property type="match status" value="1"/>
</dbReference>
<feature type="transmembrane region" description="Helical" evidence="8">
    <location>
        <begin position="118"/>
        <end position="136"/>
    </location>
</feature>
<protein>
    <submittedName>
        <fullName evidence="9">Iron ABC transporter permease</fullName>
    </submittedName>
</protein>
<feature type="transmembrane region" description="Helical" evidence="8">
    <location>
        <begin position="58"/>
        <end position="80"/>
    </location>
</feature>
<name>A0A8J6NDI3_9BACT</name>
<evidence type="ECO:0000256" key="8">
    <source>
        <dbReference type="SAM" id="Phobius"/>
    </source>
</evidence>
<dbReference type="PANTHER" id="PTHR30472">
    <property type="entry name" value="FERRIC ENTEROBACTIN TRANSPORT SYSTEM PERMEASE PROTEIN"/>
    <property type="match status" value="1"/>
</dbReference>
<feature type="transmembrane region" description="Helical" evidence="8">
    <location>
        <begin position="189"/>
        <end position="209"/>
    </location>
</feature>
<dbReference type="Pfam" id="PF01032">
    <property type="entry name" value="FecCD"/>
    <property type="match status" value="1"/>
</dbReference>
<organism evidence="9 10">
    <name type="scientific">Candidatus Desulfobia pelagia</name>
    <dbReference type="NCBI Taxonomy" id="2841692"/>
    <lineage>
        <taxon>Bacteria</taxon>
        <taxon>Pseudomonadati</taxon>
        <taxon>Thermodesulfobacteriota</taxon>
        <taxon>Desulfobulbia</taxon>
        <taxon>Desulfobulbales</taxon>
        <taxon>Desulfobulbaceae</taxon>
        <taxon>Candidatus Desulfobia</taxon>
    </lineage>
</organism>
<evidence type="ECO:0000256" key="7">
    <source>
        <dbReference type="ARBA" id="ARBA00023136"/>
    </source>
</evidence>
<dbReference type="CDD" id="cd06550">
    <property type="entry name" value="TM_ABC_iron-siderophores_like"/>
    <property type="match status" value="1"/>
</dbReference>
<evidence type="ECO:0000256" key="4">
    <source>
        <dbReference type="ARBA" id="ARBA00022475"/>
    </source>
</evidence>
<evidence type="ECO:0000256" key="2">
    <source>
        <dbReference type="ARBA" id="ARBA00007935"/>
    </source>
</evidence>
<feature type="transmembrane region" description="Helical" evidence="8">
    <location>
        <begin position="148"/>
        <end position="169"/>
    </location>
</feature>
<comment type="caution">
    <text evidence="9">The sequence shown here is derived from an EMBL/GenBank/DDBJ whole genome shotgun (WGS) entry which is preliminary data.</text>
</comment>
<keyword evidence="3" id="KW-0813">Transport</keyword>
<dbReference type="InterPro" id="IPR000522">
    <property type="entry name" value="ABC_transptr_permease_BtuC"/>
</dbReference>
<keyword evidence="7 8" id="KW-0472">Membrane</keyword>